<dbReference type="InterPro" id="IPR020904">
    <property type="entry name" value="Sc_DH/Rdtase_CS"/>
</dbReference>
<evidence type="ECO:0000313" key="4">
    <source>
        <dbReference type="Proteomes" id="UP000754644"/>
    </source>
</evidence>
<evidence type="ECO:0000256" key="1">
    <source>
        <dbReference type="ARBA" id="ARBA00006484"/>
    </source>
</evidence>
<dbReference type="InterPro" id="IPR002347">
    <property type="entry name" value="SDR_fam"/>
</dbReference>
<evidence type="ECO:0000313" key="3">
    <source>
        <dbReference type="EMBL" id="NQV65481.1"/>
    </source>
</evidence>
<dbReference type="PANTHER" id="PTHR43477">
    <property type="entry name" value="DIHYDROANTICAPSIN 7-DEHYDROGENASE"/>
    <property type="match status" value="1"/>
</dbReference>
<keyword evidence="2" id="KW-0560">Oxidoreductase</keyword>
<dbReference type="EMBL" id="JABMOJ010000334">
    <property type="protein sequence ID" value="NQV65481.1"/>
    <property type="molecule type" value="Genomic_DNA"/>
</dbReference>
<dbReference type="Pfam" id="PF13561">
    <property type="entry name" value="adh_short_C2"/>
    <property type="match status" value="1"/>
</dbReference>
<dbReference type="InterPro" id="IPR036291">
    <property type="entry name" value="NAD(P)-bd_dom_sf"/>
</dbReference>
<dbReference type="CDD" id="cd05233">
    <property type="entry name" value="SDR_c"/>
    <property type="match status" value="1"/>
</dbReference>
<name>A0A972VXT6_9GAMM</name>
<reference evidence="3" key="1">
    <citation type="submission" date="2020-05" db="EMBL/GenBank/DDBJ databases">
        <title>Sulfur intermediates as new biogeochemical hubs in an aquatic model microbial ecosystem.</title>
        <authorList>
            <person name="Vigneron A."/>
        </authorList>
    </citation>
    <scope>NUCLEOTIDE SEQUENCE</scope>
    <source>
        <strain evidence="3">Bin.250</strain>
    </source>
</reference>
<sequence>MKTLLITGASKGIGLAVARMCLADNYRVVNLSRSPAPDAGIENHAIDLSSSSAESRLKSLLGKVLEKGEIVLVHNAAKLNSDTANNTSTDDFRDIMDINLIAPHTLNQLVIPFMQAGSSIIYIGSTLSEKAVANTYSYVVSKHAMIGMMRATCQDLAGSGIHTACVCPGFTDTEMLRDHVGKDQEVLSSIAAMSTFGRLVSPVEVATTIKFAAENPVINGAVIHANLGQIEN</sequence>
<dbReference type="PANTHER" id="PTHR43477:SF1">
    <property type="entry name" value="DIHYDROANTICAPSIN 7-DEHYDROGENASE"/>
    <property type="match status" value="1"/>
</dbReference>
<accession>A0A972VXT6</accession>
<dbReference type="Gene3D" id="3.40.50.720">
    <property type="entry name" value="NAD(P)-binding Rossmann-like Domain"/>
    <property type="match status" value="1"/>
</dbReference>
<comment type="similarity">
    <text evidence="1">Belongs to the short-chain dehydrogenases/reductases (SDR) family.</text>
</comment>
<dbReference type="AlphaFoldDB" id="A0A972VXT6"/>
<evidence type="ECO:0000256" key="2">
    <source>
        <dbReference type="ARBA" id="ARBA00023002"/>
    </source>
</evidence>
<comment type="caution">
    <text evidence="3">The sequence shown here is derived from an EMBL/GenBank/DDBJ whole genome shotgun (WGS) entry which is preliminary data.</text>
</comment>
<dbReference type="PRINTS" id="PR00081">
    <property type="entry name" value="GDHRDH"/>
</dbReference>
<protein>
    <submittedName>
        <fullName evidence="3">SDR family oxidoreductase</fullName>
    </submittedName>
</protein>
<dbReference type="InterPro" id="IPR051122">
    <property type="entry name" value="SDR_DHRS6-like"/>
</dbReference>
<gene>
    <name evidence="3" type="ORF">HQ497_08960</name>
</gene>
<organism evidence="3 4">
    <name type="scientific">SAR86 cluster bacterium</name>
    <dbReference type="NCBI Taxonomy" id="2030880"/>
    <lineage>
        <taxon>Bacteria</taxon>
        <taxon>Pseudomonadati</taxon>
        <taxon>Pseudomonadota</taxon>
        <taxon>Gammaproteobacteria</taxon>
        <taxon>SAR86 cluster</taxon>
    </lineage>
</organism>
<dbReference type="Proteomes" id="UP000754644">
    <property type="component" value="Unassembled WGS sequence"/>
</dbReference>
<dbReference type="SUPFAM" id="SSF51735">
    <property type="entry name" value="NAD(P)-binding Rossmann-fold domains"/>
    <property type="match status" value="1"/>
</dbReference>
<proteinExistence type="inferred from homology"/>
<dbReference type="GO" id="GO:0016491">
    <property type="term" value="F:oxidoreductase activity"/>
    <property type="evidence" value="ECO:0007669"/>
    <property type="project" value="UniProtKB-KW"/>
</dbReference>
<dbReference type="PROSITE" id="PS00061">
    <property type="entry name" value="ADH_SHORT"/>
    <property type="match status" value="1"/>
</dbReference>